<dbReference type="InterPro" id="IPR004358">
    <property type="entry name" value="Sig_transdc_His_kin-like_C"/>
</dbReference>
<name>A0A347TH26_9BACT</name>
<dbReference type="InterPro" id="IPR005467">
    <property type="entry name" value="His_kinase_dom"/>
</dbReference>
<evidence type="ECO:0000256" key="6">
    <source>
        <dbReference type="ARBA" id="ARBA00022840"/>
    </source>
</evidence>
<dbReference type="Pfam" id="PF13426">
    <property type="entry name" value="PAS_9"/>
    <property type="match status" value="1"/>
</dbReference>
<proteinExistence type="predicted"/>
<reference evidence="11 14" key="3">
    <citation type="submission" date="2018-08" db="EMBL/GenBank/DDBJ databases">
        <title>Complete genome of the Arcobacter marinus type strain JCM 15502.</title>
        <authorList>
            <person name="Miller W.G."/>
            <person name="Yee E."/>
            <person name="Huynh S."/>
            <person name="Parker C.T."/>
        </authorList>
    </citation>
    <scope>NUCLEOTIDE SEQUENCE [LARGE SCALE GENOMIC DNA]</scope>
    <source>
        <strain evidence="11 14">JCM 15502</strain>
    </source>
</reference>
<dbReference type="InterPro" id="IPR036890">
    <property type="entry name" value="HATPase_C_sf"/>
</dbReference>
<evidence type="ECO:0000313" key="14">
    <source>
        <dbReference type="Proteomes" id="UP000264693"/>
    </source>
</evidence>
<dbReference type="Proteomes" id="UP000264693">
    <property type="component" value="Chromosome"/>
</dbReference>
<reference evidence="13" key="1">
    <citation type="submission" date="2017-09" db="EMBL/GenBank/DDBJ databases">
        <title>Arcobacter canalis sp. nov., a new species isolated from a water canal contaminated with urban sewage.</title>
        <authorList>
            <person name="Perez-Cataluna A."/>
            <person name="Salas-Masso N."/>
            <person name="Figueras M.J."/>
        </authorList>
    </citation>
    <scope>NUCLEOTIDE SEQUENCE [LARGE SCALE GENOMIC DNA]</scope>
    <source>
        <strain evidence="13">CECT 7727</strain>
    </source>
</reference>
<evidence type="ECO:0000313" key="12">
    <source>
        <dbReference type="EMBL" id="PHO14974.1"/>
    </source>
</evidence>
<evidence type="ECO:0000259" key="9">
    <source>
        <dbReference type="PROSITE" id="PS50109"/>
    </source>
</evidence>
<evidence type="ECO:0000256" key="3">
    <source>
        <dbReference type="ARBA" id="ARBA00022679"/>
    </source>
</evidence>
<dbReference type="SMART" id="SM00091">
    <property type="entry name" value="PAS"/>
    <property type="match status" value="1"/>
</dbReference>
<dbReference type="PANTHER" id="PTHR43065:SF46">
    <property type="entry name" value="C4-DICARBOXYLATE TRANSPORT SENSOR PROTEIN DCTB"/>
    <property type="match status" value="1"/>
</dbReference>
<dbReference type="EMBL" id="NXAO01000041">
    <property type="protein sequence ID" value="PHO14974.1"/>
    <property type="molecule type" value="Genomic_DNA"/>
</dbReference>
<feature type="domain" description="Histidine kinase" evidence="9">
    <location>
        <begin position="261"/>
        <end position="476"/>
    </location>
</feature>
<keyword evidence="4" id="KW-0547">Nucleotide-binding</keyword>
<dbReference type="PANTHER" id="PTHR43065">
    <property type="entry name" value="SENSOR HISTIDINE KINASE"/>
    <property type="match status" value="1"/>
</dbReference>
<dbReference type="Gene3D" id="3.30.565.10">
    <property type="entry name" value="Histidine kinase-like ATPase, C-terminal domain"/>
    <property type="match status" value="1"/>
</dbReference>
<dbReference type="CDD" id="cd00130">
    <property type="entry name" value="PAS"/>
    <property type="match status" value="1"/>
</dbReference>
<sequence length="478" mass="55556">MQKNNNFLTILNNLPEIIILVVKNDTIIDSFGQIKEKFNNSKLYEHFSKVTYNKLLLLKSKNIDNLTIYWNSKDYEVSYFDDTYYFKDVTKYRNLYLELKKSLRDLRSKKEELHAVFDLAGNGISILNEEGTFLYANKFFQTMMEYSMEELYNESCISLSSPEYAQPSKSAVQRAIEEGIVERFRKICVTKSGKKINASMSLSYIKSTNEIVMITSDITSDVKYQEDLKRRINKEVQRRTKQYEIMCHQSRLASMGEMIESIAHQWRQPLNSLGVIVQGLKHLNNSENFDFDLLNEMETEMIEKINYMSETIDDFSNFFKISKEKKNFNILNSVKDTIKLIDVQLKNENIKINVNIEEGVNLELYSLENEFRQALLNIIQNALDILILRKQLNSFINIDIIQNGNFTELNISDNGGGICMKNIEQIFRPYVTTKKQGNGIGLYMSKVIIEHNMKGNLTVQNNQMGAVFTISLKSKDEN</sequence>
<dbReference type="RefSeq" id="WP_099311388.1">
    <property type="nucleotide sequence ID" value="NZ_CP032101.1"/>
</dbReference>
<keyword evidence="6" id="KW-0067">ATP-binding</keyword>
<dbReference type="Gene3D" id="3.30.450.20">
    <property type="entry name" value="PAS domain"/>
    <property type="match status" value="1"/>
</dbReference>
<evidence type="ECO:0000256" key="8">
    <source>
        <dbReference type="SAM" id="Coils"/>
    </source>
</evidence>
<accession>A0A347TH26</accession>
<evidence type="ECO:0000313" key="11">
    <source>
        <dbReference type="EMBL" id="AXX85904.1"/>
    </source>
</evidence>
<dbReference type="NCBIfam" id="TIGR00229">
    <property type="entry name" value="sensory_box"/>
    <property type="match status" value="1"/>
</dbReference>
<dbReference type="SMART" id="SM00387">
    <property type="entry name" value="HATPase_c"/>
    <property type="match status" value="1"/>
</dbReference>
<evidence type="ECO:0000259" key="10">
    <source>
        <dbReference type="PROSITE" id="PS50112"/>
    </source>
</evidence>
<keyword evidence="13" id="KW-1185">Reference proteome</keyword>
<gene>
    <name evidence="11" type="ORF">AMRN_0104</name>
    <name evidence="12" type="ORF">CPH92_08960</name>
</gene>
<dbReference type="KEGG" id="amar:AMRN_0104"/>
<dbReference type="AlphaFoldDB" id="A0A347TH26"/>
<organism evidence="11 14">
    <name type="scientific">Malaciobacter marinus</name>
    <dbReference type="NCBI Taxonomy" id="505249"/>
    <lineage>
        <taxon>Bacteria</taxon>
        <taxon>Pseudomonadati</taxon>
        <taxon>Campylobacterota</taxon>
        <taxon>Epsilonproteobacteria</taxon>
        <taxon>Campylobacterales</taxon>
        <taxon>Arcobacteraceae</taxon>
        <taxon>Malaciobacter</taxon>
    </lineage>
</organism>
<evidence type="ECO:0000256" key="4">
    <source>
        <dbReference type="ARBA" id="ARBA00022741"/>
    </source>
</evidence>
<keyword evidence="8" id="KW-0175">Coiled coil</keyword>
<dbReference type="InterPro" id="IPR003594">
    <property type="entry name" value="HATPase_dom"/>
</dbReference>
<evidence type="ECO:0000313" key="13">
    <source>
        <dbReference type="Proteomes" id="UP000224740"/>
    </source>
</evidence>
<dbReference type="InterPro" id="IPR035965">
    <property type="entry name" value="PAS-like_dom_sf"/>
</dbReference>
<keyword evidence="7" id="KW-0902">Two-component regulatory system</keyword>
<dbReference type="PROSITE" id="PS50112">
    <property type="entry name" value="PAS"/>
    <property type="match status" value="1"/>
</dbReference>
<dbReference type="Proteomes" id="UP000224740">
    <property type="component" value="Unassembled WGS sequence"/>
</dbReference>
<feature type="domain" description="PAS" evidence="10">
    <location>
        <begin position="109"/>
        <end position="179"/>
    </location>
</feature>
<dbReference type="PROSITE" id="PS50109">
    <property type="entry name" value="HIS_KIN"/>
    <property type="match status" value="1"/>
</dbReference>
<dbReference type="EC" id="2.7.13.3" evidence="2"/>
<feature type="coiled-coil region" evidence="8">
    <location>
        <begin position="89"/>
        <end position="116"/>
    </location>
</feature>
<keyword evidence="3" id="KW-0808">Transferase</keyword>
<evidence type="ECO:0000256" key="5">
    <source>
        <dbReference type="ARBA" id="ARBA00022777"/>
    </source>
</evidence>
<dbReference type="PRINTS" id="PR00344">
    <property type="entry name" value="BCTRLSENSOR"/>
</dbReference>
<keyword evidence="5 11" id="KW-0418">Kinase</keyword>
<dbReference type="SUPFAM" id="SSF55785">
    <property type="entry name" value="PYP-like sensor domain (PAS domain)"/>
    <property type="match status" value="1"/>
</dbReference>
<evidence type="ECO:0000256" key="2">
    <source>
        <dbReference type="ARBA" id="ARBA00012438"/>
    </source>
</evidence>
<evidence type="ECO:0000256" key="1">
    <source>
        <dbReference type="ARBA" id="ARBA00000085"/>
    </source>
</evidence>
<dbReference type="SUPFAM" id="SSF55874">
    <property type="entry name" value="ATPase domain of HSP90 chaperone/DNA topoisomerase II/histidine kinase"/>
    <property type="match status" value="1"/>
</dbReference>
<comment type="catalytic activity">
    <reaction evidence="1">
        <text>ATP + protein L-histidine = ADP + protein N-phospho-L-histidine.</text>
        <dbReference type="EC" id="2.7.13.3"/>
    </reaction>
</comment>
<dbReference type="InterPro" id="IPR036097">
    <property type="entry name" value="HisK_dim/P_sf"/>
</dbReference>
<dbReference type="EMBL" id="CP032101">
    <property type="protein sequence ID" value="AXX85904.1"/>
    <property type="molecule type" value="Genomic_DNA"/>
</dbReference>
<dbReference type="SUPFAM" id="SSF47384">
    <property type="entry name" value="Homodimeric domain of signal transducing histidine kinase"/>
    <property type="match status" value="1"/>
</dbReference>
<dbReference type="GO" id="GO:0000155">
    <property type="term" value="F:phosphorelay sensor kinase activity"/>
    <property type="evidence" value="ECO:0007669"/>
    <property type="project" value="InterPro"/>
</dbReference>
<reference evidence="12" key="2">
    <citation type="submission" date="2017-09" db="EMBL/GenBank/DDBJ databases">
        <authorList>
            <person name="Perez-Cataluna A."/>
            <person name="Figueras M.J."/>
            <person name="Salas-Masso N."/>
        </authorList>
    </citation>
    <scope>NUCLEOTIDE SEQUENCE</scope>
    <source>
        <strain evidence="12">CECT 7727</strain>
    </source>
</reference>
<dbReference type="Gene3D" id="1.10.287.130">
    <property type="match status" value="1"/>
</dbReference>
<protein>
    <recommendedName>
        <fullName evidence="2">histidine kinase</fullName>
        <ecNumber evidence="2">2.7.13.3</ecNumber>
    </recommendedName>
</protein>
<evidence type="ECO:0000256" key="7">
    <source>
        <dbReference type="ARBA" id="ARBA00023012"/>
    </source>
</evidence>
<dbReference type="InterPro" id="IPR000014">
    <property type="entry name" value="PAS"/>
</dbReference>
<dbReference type="Pfam" id="PF02518">
    <property type="entry name" value="HATPase_c"/>
    <property type="match status" value="1"/>
</dbReference>
<dbReference type="GO" id="GO:0005524">
    <property type="term" value="F:ATP binding"/>
    <property type="evidence" value="ECO:0007669"/>
    <property type="project" value="UniProtKB-KW"/>
</dbReference>